<proteinExistence type="predicted"/>
<evidence type="ECO:0000313" key="1">
    <source>
        <dbReference type="EMBL" id="OMD41132.1"/>
    </source>
</evidence>
<dbReference type="RefSeq" id="WP_076119289.1">
    <property type="nucleotide sequence ID" value="NZ_MPTC01000008.1"/>
</dbReference>
<name>A0A1R0Y1F0_9BACL</name>
<accession>A0A1R0Y1F0</accession>
<comment type="caution">
    <text evidence="1">The sequence shown here is derived from an EMBL/GenBank/DDBJ whole genome shotgun (WGS) entry which is preliminary data.</text>
</comment>
<sequence length="242" mass="27400">MVRKYPERVTASMNRLLHEEEILLIRHTTVIHFGESNELLGMVVMTNPGKFEFKKVPEWEAFKSGKGSVDTFEASDFPDLTMQNVIEVINSAYEALGRSKPDGILRVYNLSNIRQPDGQKAEIYHNRAKKALSSTNLTLLEDPITHSREMFMNECDKSIFVIMGFVNGAFDEEMQQVRTWSEGISGLVCAIDNKGHYSHPRRWRTDLALKNQAIASLKSVLLGSNADLVIDSSFGEKLGRQY</sequence>
<evidence type="ECO:0000313" key="2">
    <source>
        <dbReference type="Proteomes" id="UP000187439"/>
    </source>
</evidence>
<gene>
    <name evidence="1" type="ORF">BSK52_11925</name>
</gene>
<dbReference type="EMBL" id="MPTC01000008">
    <property type="protein sequence ID" value="OMD41132.1"/>
    <property type="molecule type" value="Genomic_DNA"/>
</dbReference>
<dbReference type="Proteomes" id="UP000187439">
    <property type="component" value="Unassembled WGS sequence"/>
</dbReference>
<protein>
    <submittedName>
        <fullName evidence="1">Uncharacterized protein</fullName>
    </submittedName>
</protein>
<organism evidence="1 2">
    <name type="scientific">Paenibacillus odorifer</name>
    <dbReference type="NCBI Taxonomy" id="189426"/>
    <lineage>
        <taxon>Bacteria</taxon>
        <taxon>Bacillati</taxon>
        <taxon>Bacillota</taxon>
        <taxon>Bacilli</taxon>
        <taxon>Bacillales</taxon>
        <taxon>Paenibacillaceae</taxon>
        <taxon>Paenibacillus</taxon>
    </lineage>
</organism>
<dbReference type="OrthoDB" id="2599540at2"/>
<dbReference type="AlphaFoldDB" id="A0A1R0Y1F0"/>
<reference evidence="1 2" key="1">
    <citation type="submission" date="2016-10" db="EMBL/GenBank/DDBJ databases">
        <title>Paenibacillus species isolates.</title>
        <authorList>
            <person name="Beno S.M."/>
        </authorList>
    </citation>
    <scope>NUCLEOTIDE SEQUENCE [LARGE SCALE GENOMIC DNA]</scope>
    <source>
        <strain evidence="1 2">FSL H7-0710</strain>
    </source>
</reference>